<dbReference type="AlphaFoldDB" id="A0A0F9IX23"/>
<gene>
    <name evidence="1" type="ORF">LCGC14_1603350</name>
</gene>
<name>A0A0F9IX23_9ZZZZ</name>
<reference evidence="1" key="1">
    <citation type="journal article" date="2015" name="Nature">
        <title>Complex archaea that bridge the gap between prokaryotes and eukaryotes.</title>
        <authorList>
            <person name="Spang A."/>
            <person name="Saw J.H."/>
            <person name="Jorgensen S.L."/>
            <person name="Zaremba-Niedzwiedzka K."/>
            <person name="Martijn J."/>
            <person name="Lind A.E."/>
            <person name="van Eijk R."/>
            <person name="Schleper C."/>
            <person name="Guy L."/>
            <person name="Ettema T.J."/>
        </authorList>
    </citation>
    <scope>NUCLEOTIDE SEQUENCE</scope>
</reference>
<protein>
    <submittedName>
        <fullName evidence="1">Uncharacterized protein</fullName>
    </submittedName>
</protein>
<accession>A0A0F9IX23</accession>
<proteinExistence type="predicted"/>
<sequence length="418" mass="45588">MEYNANGPDGTWDDITGDIAFAATQNSIATFAVGEDTLIIEDGITTTAPYKWTGTGNAEALGGSPPQASMVAFHKRHAFAAGDKDNPSILYFSDLGNIENWTGGLSGNVAIETNDGTIITAIKPGFDAIYIWKGGSAGGGSIWRLSGDDKDNFKLQRMVSDIGTLSSDSVSLIGNSFFFTDGQGDTYIYDGAIGIRLISAKIEGTRDSLNSDRFQFIRTAVFDKDYYASVSNSASAFNDVVLVFDTFPLAWTKFEGMHANAMWVADNGSGQDMLVWGDYTGVVFKYPFGTSDDALTIDMFYHTKKYSFPELRNPERKANKTWRALRVFSKQKGNNNLTIEQRADFGTAGSSSTMNLKGTLSLFGTKKFGTGLFGGDNIIIERFEPDLEGDFFQIIFSNSTLDQPIQTQGWEISVEATD</sequence>
<comment type="caution">
    <text evidence="1">The sequence shown here is derived from an EMBL/GenBank/DDBJ whole genome shotgun (WGS) entry which is preliminary data.</text>
</comment>
<organism evidence="1">
    <name type="scientific">marine sediment metagenome</name>
    <dbReference type="NCBI Taxonomy" id="412755"/>
    <lineage>
        <taxon>unclassified sequences</taxon>
        <taxon>metagenomes</taxon>
        <taxon>ecological metagenomes</taxon>
    </lineage>
</organism>
<evidence type="ECO:0000313" key="1">
    <source>
        <dbReference type="EMBL" id="KKM24614.1"/>
    </source>
</evidence>
<dbReference type="EMBL" id="LAZR01012889">
    <property type="protein sequence ID" value="KKM24614.1"/>
    <property type="molecule type" value="Genomic_DNA"/>
</dbReference>